<evidence type="ECO:0000256" key="5">
    <source>
        <dbReference type="ARBA" id="ARBA00022842"/>
    </source>
</evidence>
<feature type="domain" description="PIN" evidence="7">
    <location>
        <begin position="1"/>
        <end position="133"/>
    </location>
</feature>
<dbReference type="STRING" id="161355.PS9374_03285"/>
<keyword evidence="4 6" id="KW-0378">Hydrolase</keyword>
<evidence type="ECO:0000256" key="2">
    <source>
        <dbReference type="ARBA" id="ARBA00022722"/>
    </source>
</evidence>
<name>A0A171D4B9_9ACTN</name>
<feature type="binding site" evidence="6">
    <location>
        <position position="4"/>
    </location>
    <ligand>
        <name>Mg(2+)</name>
        <dbReference type="ChEBI" id="CHEBI:18420"/>
    </ligand>
</feature>
<sequence length="143" mass="15654">MIVDANVLLYAVDSGSSFHEASKSWLERALNGSSRVGLPWNSLCAFVRISTHPRASADPLGVEEAWGFVQDWLDAEAVWIPGPTARHAEVLRDLLVEGDLRGNLVMDAHLAALAIEHGVGVCSFDSDFARFPKLEWVNPLSSR</sequence>
<dbReference type="EC" id="3.1.-.-" evidence="6"/>
<protein>
    <recommendedName>
        <fullName evidence="6">Ribonuclease VapC</fullName>
        <shortName evidence="6">RNase VapC</shortName>
        <ecNumber evidence="6">3.1.-.-</ecNumber>
    </recommendedName>
    <alternativeName>
        <fullName evidence="6">Toxin VapC</fullName>
    </alternativeName>
</protein>
<feature type="binding site" evidence="6">
    <location>
        <position position="107"/>
    </location>
    <ligand>
        <name>Mg(2+)</name>
        <dbReference type="ChEBI" id="CHEBI:18420"/>
    </ligand>
</feature>
<comment type="function">
    <text evidence="6">Toxic component of a toxin-antitoxin (TA) system. An RNase.</text>
</comment>
<evidence type="ECO:0000313" key="8">
    <source>
        <dbReference type="EMBL" id="GAT67627.1"/>
    </source>
</evidence>
<dbReference type="RefSeq" id="WP_068897675.1">
    <property type="nucleotide sequence ID" value="NZ_BDCX01000007.1"/>
</dbReference>
<dbReference type="GO" id="GO:0000287">
    <property type="term" value="F:magnesium ion binding"/>
    <property type="evidence" value="ECO:0007669"/>
    <property type="project" value="UniProtKB-UniRule"/>
</dbReference>
<dbReference type="GO" id="GO:0004540">
    <property type="term" value="F:RNA nuclease activity"/>
    <property type="evidence" value="ECO:0007669"/>
    <property type="project" value="InterPro"/>
</dbReference>
<accession>A0A171D4B9</accession>
<organism evidence="8 9">
    <name type="scientific">Planomonospora sphaerica</name>
    <dbReference type="NCBI Taxonomy" id="161355"/>
    <lineage>
        <taxon>Bacteria</taxon>
        <taxon>Bacillati</taxon>
        <taxon>Actinomycetota</taxon>
        <taxon>Actinomycetes</taxon>
        <taxon>Streptosporangiales</taxon>
        <taxon>Streptosporangiaceae</taxon>
        <taxon>Planomonospora</taxon>
    </lineage>
</organism>
<dbReference type="OrthoDB" id="556169at2"/>
<keyword evidence="6" id="KW-0800">Toxin</keyword>
<gene>
    <name evidence="6" type="primary">vapC</name>
    <name evidence="8" type="ORF">PS9374_03285</name>
</gene>
<dbReference type="InterPro" id="IPR029060">
    <property type="entry name" value="PIN-like_dom_sf"/>
</dbReference>
<dbReference type="NCBIfam" id="TIGR00028">
    <property type="entry name" value="Mtu_PIN_fam"/>
    <property type="match status" value="1"/>
</dbReference>
<evidence type="ECO:0000256" key="4">
    <source>
        <dbReference type="ARBA" id="ARBA00022801"/>
    </source>
</evidence>
<dbReference type="Proteomes" id="UP000077701">
    <property type="component" value="Unassembled WGS sequence"/>
</dbReference>
<keyword evidence="5 6" id="KW-0460">Magnesium</keyword>
<keyword evidence="9" id="KW-1185">Reference proteome</keyword>
<proteinExistence type="inferred from homology"/>
<dbReference type="InterPro" id="IPR022907">
    <property type="entry name" value="VapC_family"/>
</dbReference>
<dbReference type="Pfam" id="PF01850">
    <property type="entry name" value="PIN"/>
    <property type="match status" value="1"/>
</dbReference>
<keyword evidence="1 6" id="KW-1277">Toxin-antitoxin system</keyword>
<reference evidence="9" key="2">
    <citation type="submission" date="2016-04" db="EMBL/GenBank/DDBJ databases">
        <title>Planomonospora sphaerica JCM9374 whole genome shotgun sequence.</title>
        <authorList>
            <person name="Suzuki T."/>
            <person name="Dohra H."/>
            <person name="Kodani S."/>
        </authorList>
    </citation>
    <scope>NUCLEOTIDE SEQUENCE [LARGE SCALE GENOMIC DNA]</scope>
    <source>
        <strain evidence="9">JCM 9374</strain>
    </source>
</reference>
<keyword evidence="2 6" id="KW-0540">Nuclease</keyword>
<comment type="similarity">
    <text evidence="6">Belongs to the PINc/VapC protein family.</text>
</comment>
<keyword evidence="3 6" id="KW-0479">Metal-binding</keyword>
<dbReference type="GO" id="GO:0016788">
    <property type="term" value="F:hydrolase activity, acting on ester bonds"/>
    <property type="evidence" value="ECO:0007669"/>
    <property type="project" value="InterPro"/>
</dbReference>
<dbReference type="Gene3D" id="3.40.50.1010">
    <property type="entry name" value="5'-nuclease"/>
    <property type="match status" value="1"/>
</dbReference>
<evidence type="ECO:0000259" key="7">
    <source>
        <dbReference type="Pfam" id="PF01850"/>
    </source>
</evidence>
<dbReference type="HAMAP" id="MF_00265">
    <property type="entry name" value="VapC_Nob1"/>
    <property type="match status" value="1"/>
</dbReference>
<dbReference type="GO" id="GO:0045926">
    <property type="term" value="P:negative regulation of growth"/>
    <property type="evidence" value="ECO:0007669"/>
    <property type="project" value="UniProtKB-ARBA"/>
</dbReference>
<dbReference type="GO" id="GO:0090729">
    <property type="term" value="F:toxin activity"/>
    <property type="evidence" value="ECO:0007669"/>
    <property type="project" value="UniProtKB-KW"/>
</dbReference>
<dbReference type="AlphaFoldDB" id="A0A171D4B9"/>
<reference evidence="8 9" key="1">
    <citation type="journal article" date="2016" name="Genome Announc.">
        <title>Draft Genome Sequence of Planomonospora sphaerica JCM9374, a Rare Actinomycete.</title>
        <authorList>
            <person name="Dohra H."/>
            <person name="Suzuki T."/>
            <person name="Inoue Y."/>
            <person name="Kodani S."/>
        </authorList>
    </citation>
    <scope>NUCLEOTIDE SEQUENCE [LARGE SCALE GENOMIC DNA]</scope>
    <source>
        <strain evidence="8 9">JCM 9374</strain>
    </source>
</reference>
<evidence type="ECO:0000256" key="1">
    <source>
        <dbReference type="ARBA" id="ARBA00022649"/>
    </source>
</evidence>
<dbReference type="SUPFAM" id="SSF88723">
    <property type="entry name" value="PIN domain-like"/>
    <property type="match status" value="1"/>
</dbReference>
<evidence type="ECO:0000256" key="3">
    <source>
        <dbReference type="ARBA" id="ARBA00022723"/>
    </source>
</evidence>
<comment type="caution">
    <text evidence="8">The sequence shown here is derived from an EMBL/GenBank/DDBJ whole genome shotgun (WGS) entry which is preliminary data.</text>
</comment>
<dbReference type="EMBL" id="BDCX01000007">
    <property type="protein sequence ID" value="GAT67627.1"/>
    <property type="molecule type" value="Genomic_DNA"/>
</dbReference>
<dbReference type="InterPro" id="IPR002716">
    <property type="entry name" value="PIN_dom"/>
</dbReference>
<evidence type="ECO:0000256" key="6">
    <source>
        <dbReference type="HAMAP-Rule" id="MF_00265"/>
    </source>
</evidence>
<comment type="cofactor">
    <cofactor evidence="6">
        <name>Mg(2+)</name>
        <dbReference type="ChEBI" id="CHEBI:18420"/>
    </cofactor>
</comment>
<dbReference type="InterPro" id="IPR006226">
    <property type="entry name" value="Mtu_PIN"/>
</dbReference>
<evidence type="ECO:0000313" key="9">
    <source>
        <dbReference type="Proteomes" id="UP000077701"/>
    </source>
</evidence>